<feature type="compositionally biased region" description="Polar residues" evidence="5">
    <location>
        <begin position="856"/>
        <end position="874"/>
    </location>
</feature>
<comment type="subcellular location">
    <subcellularLocation>
        <location evidence="1">Golgi apparatus</location>
    </subcellularLocation>
</comment>
<evidence type="ECO:0000313" key="7">
    <source>
        <dbReference type="EMBL" id="KAG7852167.1"/>
    </source>
</evidence>
<feature type="compositionally biased region" description="Basic and acidic residues" evidence="5">
    <location>
        <begin position="840"/>
        <end position="855"/>
    </location>
</feature>
<evidence type="ECO:0000313" key="8">
    <source>
        <dbReference type="Proteomes" id="UP001197328"/>
    </source>
</evidence>
<keyword evidence="3 4" id="KW-0175">Coiled coil</keyword>
<feature type="compositionally biased region" description="Polar residues" evidence="5">
    <location>
        <begin position="1"/>
        <end position="10"/>
    </location>
</feature>
<dbReference type="PANTHER" id="PTHR18921:SF2">
    <property type="entry name" value="THYROID RECEPTOR-INTERACTING PROTEIN 11"/>
    <property type="match status" value="1"/>
</dbReference>
<evidence type="ECO:0000256" key="5">
    <source>
        <dbReference type="SAM" id="MobiDB-lite"/>
    </source>
</evidence>
<name>A0ABQ7S2L6_PICAN</name>
<dbReference type="Gene3D" id="1.10.287.1490">
    <property type="match status" value="1"/>
</dbReference>
<dbReference type="InterPro" id="IPR000237">
    <property type="entry name" value="GRIP_dom"/>
</dbReference>
<gene>
    <name evidence="7" type="ORF">KL940_001049</name>
</gene>
<feature type="region of interest" description="Disordered" evidence="5">
    <location>
        <begin position="290"/>
        <end position="332"/>
    </location>
</feature>
<protein>
    <recommendedName>
        <fullName evidence="6">GRIP domain-containing protein</fullName>
    </recommendedName>
</protein>
<dbReference type="SMART" id="SM00755">
    <property type="entry name" value="Grip"/>
    <property type="match status" value="1"/>
</dbReference>
<keyword evidence="8" id="KW-1185">Reference proteome</keyword>
<comment type="caution">
    <text evidence="7">The sequence shown here is derived from an EMBL/GenBank/DDBJ whole genome shotgun (WGS) entry which is preliminary data.</text>
</comment>
<feature type="region of interest" description="Disordered" evidence="5">
    <location>
        <begin position="835"/>
        <end position="875"/>
    </location>
</feature>
<dbReference type="EMBL" id="JAHLVD010000002">
    <property type="protein sequence ID" value="KAG7852167.1"/>
    <property type="molecule type" value="Genomic_DNA"/>
</dbReference>
<dbReference type="Gene3D" id="1.20.5.1160">
    <property type="entry name" value="Vasodilator-stimulated phosphoprotein"/>
    <property type="match status" value="1"/>
</dbReference>
<feature type="region of interest" description="Disordered" evidence="5">
    <location>
        <begin position="1"/>
        <end position="77"/>
    </location>
</feature>
<proteinExistence type="predicted"/>
<keyword evidence="2" id="KW-0333">Golgi apparatus</keyword>
<evidence type="ECO:0000259" key="6">
    <source>
        <dbReference type="PROSITE" id="PS50913"/>
    </source>
</evidence>
<dbReference type="Proteomes" id="UP001197328">
    <property type="component" value="Unassembled WGS sequence"/>
</dbReference>
<feature type="region of interest" description="Disordered" evidence="5">
    <location>
        <begin position="251"/>
        <end position="271"/>
    </location>
</feature>
<feature type="coiled-coil region" evidence="4">
    <location>
        <begin position="341"/>
        <end position="449"/>
    </location>
</feature>
<feature type="domain" description="GRIP" evidence="6">
    <location>
        <begin position="874"/>
        <end position="922"/>
    </location>
</feature>
<accession>A0ABQ7S2L6</accession>
<sequence>MFSKISQIGKNLTDEISRINDEVNSNRKQGSGSPNAGIDPATASRILSTPTPEPDSMTQPREMSTPEPTNEASTISITVPGTNIKYMDLPPEIRSRMRKFVKYDEKYPILFEAYKAEKRKTVVIQAFEAMLRELTPCSSIGEIDAVRDYIGGLKSKTAFLESELRQAVAKEAESKKSLDELERLRSESRTPDNGELEVLRRQLEELRKQLVDAQAKESQQKEMFDQEKANLEKLLSEKESLIVAKENGLSGVQSEKEKLESQVAELQKSLESSNRLTQLFKEKVAALNEELKSQKESEPANDSAKPNEGSKKGKKKKKGQAAKSPNNDTELIELRHQVEVLEAKAGEAERFEKEAADLAKQVKSQKDEIENQRDMLRDVGDSLVTAKDELKKSQEQYREKTEELEKVKSELESVKADLEVLRIQNSDAVKDYERAKSSLEKKLASLEESHTKGSGEETSAKDAVIESLKKQVEDLKLGFEKNFKDVGEENGQLQKRINDLNKEKAALEKQISELTGLKEREVQLKLDLSSAQSSLTRKDRLLDEKESRLKYLEEEKNKLNDSVIELKVQVSELKTKMNSDLEAKNAALTKNETLRKDYNELMLRLNKVSTENNKLMKNYEEIKDRYEDLQNSKMSTSDEVKTIKRRCEELSMRNREYESRMEVLQEELSEARSMLQERTREAGTIRKLLIETEDTQNTKLKELNARLEKLAEEKEALERESTLSLKKKQRELEDLKSSLESVRDELDVLRRDKASVEAKLSEQESALRDVANSEKQPEENTSERDYKLLESLRDTLQKSEAQIRDLETMNSKLRKANEETSQKLMRLNKKYKLLSQQYRTTRDRRESVASVESDKSSPVVSRSTSVGDLASESQSDTKEKMEYVKNVILGFLEHKEQRGILLPVIKTLLYLNDSDEKRLLSSLP</sequence>
<reference evidence="7 8" key="1">
    <citation type="journal article" date="2021" name="G3 (Bethesda)">
        <title>Genomic diversity, chromosomal rearrangements, and interspecies hybridization in the ogataea polymorpha species complex.</title>
        <authorList>
            <person name="Hanson S.J."/>
            <person name="Cinneide E.O."/>
            <person name="Salzberg L.I."/>
            <person name="Wolfe K.H."/>
            <person name="McGowan J."/>
            <person name="Fitzpatrick D.A."/>
            <person name="Matlin K."/>
        </authorList>
    </citation>
    <scope>NUCLEOTIDE SEQUENCE [LARGE SCALE GENOMIC DNA]</scope>
    <source>
        <strain evidence="7">51-138</strain>
    </source>
</reference>
<feature type="region of interest" description="Disordered" evidence="5">
    <location>
        <begin position="763"/>
        <end position="785"/>
    </location>
</feature>
<dbReference type="Pfam" id="PF01465">
    <property type="entry name" value="GRIP"/>
    <property type="match status" value="1"/>
</dbReference>
<feature type="compositionally biased region" description="Basic and acidic residues" evidence="5">
    <location>
        <begin position="12"/>
        <end position="25"/>
    </location>
</feature>
<dbReference type="PANTHER" id="PTHR18921">
    <property type="entry name" value="MYOSIN HEAVY CHAIN - RELATED"/>
    <property type="match status" value="1"/>
</dbReference>
<feature type="compositionally biased region" description="Polar residues" evidence="5">
    <location>
        <begin position="45"/>
        <end position="77"/>
    </location>
</feature>
<organism evidence="7 8">
    <name type="scientific">Pichia angusta</name>
    <name type="common">Yeast</name>
    <name type="synonym">Hansenula polymorpha</name>
    <dbReference type="NCBI Taxonomy" id="870730"/>
    <lineage>
        <taxon>Eukaryota</taxon>
        <taxon>Fungi</taxon>
        <taxon>Dikarya</taxon>
        <taxon>Ascomycota</taxon>
        <taxon>Saccharomycotina</taxon>
        <taxon>Pichiomycetes</taxon>
        <taxon>Pichiales</taxon>
        <taxon>Pichiaceae</taxon>
        <taxon>Ogataea</taxon>
    </lineage>
</organism>
<dbReference type="PROSITE" id="PS50913">
    <property type="entry name" value="GRIP"/>
    <property type="match status" value="1"/>
</dbReference>
<evidence type="ECO:0000256" key="1">
    <source>
        <dbReference type="ARBA" id="ARBA00004555"/>
    </source>
</evidence>
<dbReference type="SUPFAM" id="SSF57997">
    <property type="entry name" value="Tropomyosin"/>
    <property type="match status" value="1"/>
</dbReference>
<evidence type="ECO:0000256" key="4">
    <source>
        <dbReference type="SAM" id="Coils"/>
    </source>
</evidence>
<evidence type="ECO:0000256" key="3">
    <source>
        <dbReference type="ARBA" id="ARBA00023054"/>
    </source>
</evidence>
<evidence type="ECO:0000256" key="2">
    <source>
        <dbReference type="ARBA" id="ARBA00023034"/>
    </source>
</evidence>